<evidence type="ECO:0000313" key="16">
    <source>
        <dbReference type="EMBL" id="GHH03218.1"/>
    </source>
</evidence>
<keyword evidence="4 13" id="KW-0812">Transmembrane</keyword>
<dbReference type="CDD" id="cd06503">
    <property type="entry name" value="ATP-synt_Fo_b"/>
    <property type="match status" value="1"/>
</dbReference>
<dbReference type="GO" id="GO:0012505">
    <property type="term" value="C:endomembrane system"/>
    <property type="evidence" value="ECO:0007669"/>
    <property type="project" value="UniProtKB-SubCell"/>
</dbReference>
<feature type="transmembrane region" description="Helical" evidence="13">
    <location>
        <begin position="6"/>
        <end position="27"/>
    </location>
</feature>
<keyword evidence="3 13" id="KW-0138">CF(0)</keyword>
<evidence type="ECO:0000256" key="5">
    <source>
        <dbReference type="ARBA" id="ARBA00022781"/>
    </source>
</evidence>
<dbReference type="InterPro" id="IPR000711">
    <property type="entry name" value="ATPase_OSCP/dsu"/>
</dbReference>
<evidence type="ECO:0000256" key="2">
    <source>
        <dbReference type="ARBA" id="ARBA00022448"/>
    </source>
</evidence>
<protein>
    <recommendedName>
        <fullName evidence="13">ATP synthase subunit b</fullName>
    </recommendedName>
    <alternativeName>
        <fullName evidence="13">ATP synthase F(0) sector subunit b</fullName>
    </alternativeName>
    <alternativeName>
        <fullName evidence="13">ATPase subunit I</fullName>
    </alternativeName>
    <alternativeName>
        <fullName evidence="13">F-type ATPase subunit b</fullName>
        <shortName evidence="13">F-ATPase subunit b</shortName>
    </alternativeName>
</protein>
<dbReference type="GO" id="GO:0046961">
    <property type="term" value="F:proton-transporting ATPase activity, rotational mechanism"/>
    <property type="evidence" value="ECO:0007669"/>
    <property type="project" value="TreeGrafter"/>
</dbReference>
<dbReference type="AlphaFoldDB" id="A0A8J3MFG8"/>
<dbReference type="EMBL" id="BNAP01000036">
    <property type="protein sequence ID" value="GHH03218.1"/>
    <property type="molecule type" value="Genomic_DNA"/>
</dbReference>
<keyword evidence="8 13" id="KW-0472">Membrane</keyword>
<keyword evidence="6 13" id="KW-1133">Transmembrane helix</keyword>
<evidence type="ECO:0000256" key="8">
    <source>
        <dbReference type="ARBA" id="ARBA00023136"/>
    </source>
</evidence>
<keyword evidence="7 13" id="KW-0406">Ion transport</keyword>
<comment type="function">
    <text evidence="11">Component of the F(0) channel, it forms part of the peripheral stalk, linking F(1) to F(0). The b'-subunit is a diverged and duplicated form of b found in plants and photosynthetic bacteria.</text>
</comment>
<sequence>MHIDWWTLAFQVINFLVVVWLLSRLLFRPIRSVIEEREEADRKAAEAAQAKEDAAKAIQQEYEGRIAAIADKQRQEEAELHKQMSAEREALLKKAHDEAEALLARSRAEIAAERSQTVEDLRAEIGGLASELAQKALGAPDILGPGAALAQARAHLTGLKGTDLRDLQADLAVEGAEITVVSATELPEAEQSGWQAALCDRFGNGITLGFATDPALIGGAELRFPHAVLRFSVAARLAQAVTDLKG</sequence>
<reference evidence="16" key="1">
    <citation type="journal article" date="2014" name="Int. J. Syst. Evol. Microbiol.">
        <title>Complete genome sequence of Corynebacterium casei LMG S-19264T (=DSM 44701T), isolated from a smear-ripened cheese.</title>
        <authorList>
            <consortium name="US DOE Joint Genome Institute (JGI-PGF)"/>
            <person name="Walter F."/>
            <person name="Albersmeier A."/>
            <person name="Kalinowski J."/>
            <person name="Ruckert C."/>
        </authorList>
    </citation>
    <scope>NUCLEOTIDE SEQUENCE</scope>
    <source>
        <strain evidence="16">CGMCC 1.7081</strain>
    </source>
</reference>
<proteinExistence type="inferred from homology"/>
<evidence type="ECO:0000256" key="1">
    <source>
        <dbReference type="ARBA" id="ARBA00005513"/>
    </source>
</evidence>
<gene>
    <name evidence="13 16" type="primary">atpF</name>
    <name evidence="16" type="ORF">GCM10010961_41190</name>
</gene>
<dbReference type="Pfam" id="PF00213">
    <property type="entry name" value="OSCP"/>
    <property type="match status" value="1"/>
</dbReference>
<comment type="similarity">
    <text evidence="1 13 14">Belongs to the ATPase B chain family.</text>
</comment>
<evidence type="ECO:0000256" key="6">
    <source>
        <dbReference type="ARBA" id="ARBA00022989"/>
    </source>
</evidence>
<dbReference type="Pfam" id="PF00430">
    <property type="entry name" value="ATP-synt_B"/>
    <property type="match status" value="1"/>
</dbReference>
<comment type="subunit">
    <text evidence="13">F-type ATPases have 2 components, F(1) - the catalytic core - and F(0) - the membrane proton channel. F(1) has five subunits: alpha(3), beta(3), gamma(1), delta(1), epsilon(1). F(0) has three main subunits: a(1), b(2) and c(10-14). The alpha and beta chains form an alternating ring which encloses part of the gamma chain. F(1) is attached to F(0) by a central stalk formed by the gamma and epsilon chains, while a peripheral stalk is formed by the delta and b chains.</text>
</comment>
<keyword evidence="2 13" id="KW-0813">Transport</keyword>
<keyword evidence="15" id="KW-0175">Coiled coil</keyword>
<dbReference type="HAMAP" id="MF_01398">
    <property type="entry name" value="ATP_synth_b_bprime"/>
    <property type="match status" value="1"/>
</dbReference>
<dbReference type="GO" id="GO:0045259">
    <property type="term" value="C:proton-transporting ATP synthase complex"/>
    <property type="evidence" value="ECO:0007669"/>
    <property type="project" value="UniProtKB-KW"/>
</dbReference>
<keyword evidence="17" id="KW-1185">Reference proteome</keyword>
<evidence type="ECO:0000256" key="10">
    <source>
        <dbReference type="ARBA" id="ARBA00025198"/>
    </source>
</evidence>
<comment type="function">
    <text evidence="10 13">F(1)F(0) ATP synthase produces ATP from ADP in the presence of a proton or sodium gradient. F-type ATPases consist of two structural domains, F(1) containing the extramembraneous catalytic core and F(0) containing the membrane proton channel, linked together by a central stalk and a peripheral stalk. During catalysis, ATP synthesis in the catalytic domain of F(1) is coupled via a rotary mechanism of the central stalk subunits to proton translocation.</text>
</comment>
<keyword evidence="9 13" id="KW-0066">ATP synthesis</keyword>
<evidence type="ECO:0000256" key="15">
    <source>
        <dbReference type="SAM" id="Coils"/>
    </source>
</evidence>
<comment type="caution">
    <text evidence="16">The sequence shown here is derived from an EMBL/GenBank/DDBJ whole genome shotgun (WGS) entry which is preliminary data.</text>
</comment>
<feature type="coiled-coil region" evidence="15">
    <location>
        <begin position="30"/>
        <end position="60"/>
    </location>
</feature>
<organism evidence="16 17">
    <name type="scientific">Pseudodonghicola xiamenensis</name>
    <dbReference type="NCBI Taxonomy" id="337702"/>
    <lineage>
        <taxon>Bacteria</taxon>
        <taxon>Pseudomonadati</taxon>
        <taxon>Pseudomonadota</taxon>
        <taxon>Alphaproteobacteria</taxon>
        <taxon>Rhodobacterales</taxon>
        <taxon>Paracoccaceae</taxon>
        <taxon>Pseudodonghicola</taxon>
    </lineage>
</organism>
<keyword evidence="5 13" id="KW-0375">Hydrogen ion transport</keyword>
<dbReference type="RefSeq" id="WP_028095268.1">
    <property type="nucleotide sequence ID" value="NZ_BNAP01000036.1"/>
</dbReference>
<evidence type="ECO:0000256" key="14">
    <source>
        <dbReference type="RuleBase" id="RU003848"/>
    </source>
</evidence>
<evidence type="ECO:0000256" key="4">
    <source>
        <dbReference type="ARBA" id="ARBA00022692"/>
    </source>
</evidence>
<name>A0A8J3MFG8_9RHOB</name>
<dbReference type="InterPro" id="IPR050059">
    <property type="entry name" value="ATP_synthase_B_chain"/>
</dbReference>
<evidence type="ECO:0000256" key="3">
    <source>
        <dbReference type="ARBA" id="ARBA00022547"/>
    </source>
</evidence>
<reference evidence="16" key="2">
    <citation type="submission" date="2020-09" db="EMBL/GenBank/DDBJ databases">
        <authorList>
            <person name="Sun Q."/>
            <person name="Zhou Y."/>
        </authorList>
    </citation>
    <scope>NUCLEOTIDE SEQUENCE</scope>
    <source>
        <strain evidence="16">CGMCC 1.7081</strain>
    </source>
</reference>
<keyword evidence="13" id="KW-1003">Cell membrane</keyword>
<dbReference type="PANTHER" id="PTHR33445">
    <property type="entry name" value="ATP SYNTHASE SUBUNIT B', CHLOROPLASTIC"/>
    <property type="match status" value="1"/>
</dbReference>
<evidence type="ECO:0000256" key="12">
    <source>
        <dbReference type="ARBA" id="ARBA00037847"/>
    </source>
</evidence>
<evidence type="ECO:0000256" key="13">
    <source>
        <dbReference type="HAMAP-Rule" id="MF_01398"/>
    </source>
</evidence>
<evidence type="ECO:0000256" key="7">
    <source>
        <dbReference type="ARBA" id="ARBA00023065"/>
    </source>
</evidence>
<evidence type="ECO:0000256" key="11">
    <source>
        <dbReference type="ARBA" id="ARBA00025614"/>
    </source>
</evidence>
<dbReference type="InterPro" id="IPR002146">
    <property type="entry name" value="ATP_synth_b/b'su_bac/chlpt"/>
</dbReference>
<dbReference type="GO" id="GO:0046933">
    <property type="term" value="F:proton-transporting ATP synthase activity, rotational mechanism"/>
    <property type="evidence" value="ECO:0007669"/>
    <property type="project" value="UniProtKB-UniRule"/>
</dbReference>
<dbReference type="Proteomes" id="UP000611500">
    <property type="component" value="Unassembled WGS sequence"/>
</dbReference>
<evidence type="ECO:0000256" key="9">
    <source>
        <dbReference type="ARBA" id="ARBA00023310"/>
    </source>
</evidence>
<dbReference type="PANTHER" id="PTHR33445:SF2">
    <property type="entry name" value="ATP SYNTHASE SUBUNIT B', CHLOROPLASTIC"/>
    <property type="match status" value="1"/>
</dbReference>
<comment type="subcellular location">
    <subcellularLocation>
        <location evidence="13">Cell membrane</location>
        <topology evidence="13">Single-pass membrane protein</topology>
    </subcellularLocation>
    <subcellularLocation>
        <location evidence="12">Endomembrane system</location>
        <topology evidence="12">Single-pass membrane protein</topology>
    </subcellularLocation>
</comment>
<evidence type="ECO:0000313" key="17">
    <source>
        <dbReference type="Proteomes" id="UP000611500"/>
    </source>
</evidence>
<accession>A0A8J3MFG8</accession>
<dbReference type="GO" id="GO:0005886">
    <property type="term" value="C:plasma membrane"/>
    <property type="evidence" value="ECO:0007669"/>
    <property type="project" value="UniProtKB-SubCell"/>
</dbReference>